<feature type="compositionally biased region" description="Basic residues" evidence="1">
    <location>
        <begin position="446"/>
        <end position="457"/>
    </location>
</feature>
<dbReference type="AlphaFoldDB" id="A0A6L2LJ98"/>
<dbReference type="EMBL" id="BKCJ010004551">
    <property type="protein sequence ID" value="GEU61718.1"/>
    <property type="molecule type" value="Genomic_DNA"/>
</dbReference>
<evidence type="ECO:0000313" key="2">
    <source>
        <dbReference type="EMBL" id="GEU61718.1"/>
    </source>
</evidence>
<feature type="region of interest" description="Disordered" evidence="1">
    <location>
        <begin position="420"/>
        <end position="472"/>
    </location>
</feature>
<comment type="caution">
    <text evidence="2">The sequence shown here is derived from an EMBL/GenBank/DDBJ whole genome shotgun (WGS) entry which is preliminary data.</text>
</comment>
<reference evidence="2" key="1">
    <citation type="journal article" date="2019" name="Sci. Rep.">
        <title>Draft genome of Tanacetum cinerariifolium, the natural source of mosquito coil.</title>
        <authorList>
            <person name="Yamashiro T."/>
            <person name="Shiraishi A."/>
            <person name="Satake H."/>
            <person name="Nakayama K."/>
        </authorList>
    </citation>
    <scope>NUCLEOTIDE SEQUENCE</scope>
</reference>
<feature type="compositionally biased region" description="Basic residues" evidence="1">
    <location>
        <begin position="541"/>
        <end position="558"/>
    </location>
</feature>
<sequence length="778" mass="87752">MKNSKDISNLATAFDMALVLMAKAFTLNDTTLTNNNQRSSSNSSNMQIAQPGMNMDQDRQMLMVKDNNGLSVVLGIANQHGNGIVIAARAEGNSNEINGNQLRCYNGRGEGHYASNCTVKPRKWNAVYLQQHLQIAQEEEAGIQSTQEEFKFMAAADASEETERVKANCILENNLQQASTSGTQSDKALVYDSNRSAEVQLSKNCYDNDIFNMFTQRKQYNELLEPIPEPHQVPHNDSNVISKVSSVEQGGETVEQHLANVEETRVLYDSLYNTLAIKVEKVNSVDRKLRETNADLTTELARYKNQENCFEIGQENITNSKGVIKKAAKFIQDFKSLAKEADESIAKQKALELEIKCLLRAVVSQDIMSVVQNNFVIDTLNLQTELERIFMINHFKASRVDNFVPNKHVQARVRKKPITISQPHVITKNDVNSKTNSFSPKDIKRTTRTRRLRSRNNPKHDKVPSKSKSSRLLNNLDKIEENHRNLQSFLNKKHMSSECNNIKVAIRNAKSEVVCAMCKQCLITVNHDVCVLNYVNGMNSRGKKQKQNVSNQKKHKAQVWKSNNVGSKERLASLKPSTPKSCLRWSPTGRIFDLKGKIISWKVYSVICLTNYSDGENQVVSKSFAVTTADASDKCQQQQDSTSSTSTLATTITVDGNFDLLTLFSIHGDEWNSFQSQHQTAPRGSNILSWKPCQGGSYKLNLPDHKYSIHTVKWFSRNRRIRRRCYNLIPAESTFKTSCSIDKDEYMMKAYIHVSGSSAISDVQVLPQKNVIDNISEQ</sequence>
<feature type="compositionally biased region" description="Polar residues" evidence="1">
    <location>
        <begin position="420"/>
        <end position="439"/>
    </location>
</feature>
<organism evidence="2">
    <name type="scientific">Tanacetum cinerariifolium</name>
    <name type="common">Dalmatian daisy</name>
    <name type="synonym">Chrysanthemum cinerariifolium</name>
    <dbReference type="NCBI Taxonomy" id="118510"/>
    <lineage>
        <taxon>Eukaryota</taxon>
        <taxon>Viridiplantae</taxon>
        <taxon>Streptophyta</taxon>
        <taxon>Embryophyta</taxon>
        <taxon>Tracheophyta</taxon>
        <taxon>Spermatophyta</taxon>
        <taxon>Magnoliopsida</taxon>
        <taxon>eudicotyledons</taxon>
        <taxon>Gunneridae</taxon>
        <taxon>Pentapetalae</taxon>
        <taxon>asterids</taxon>
        <taxon>campanulids</taxon>
        <taxon>Asterales</taxon>
        <taxon>Asteraceae</taxon>
        <taxon>Asteroideae</taxon>
        <taxon>Anthemideae</taxon>
        <taxon>Anthemidinae</taxon>
        <taxon>Tanacetum</taxon>
    </lineage>
</organism>
<evidence type="ECO:0000256" key="1">
    <source>
        <dbReference type="SAM" id="MobiDB-lite"/>
    </source>
</evidence>
<protein>
    <submittedName>
        <fullName evidence="2">Uncharacterized protein</fullName>
    </submittedName>
</protein>
<gene>
    <name evidence="2" type="ORF">Tci_033696</name>
</gene>
<proteinExistence type="predicted"/>
<accession>A0A6L2LJ98</accession>
<feature type="region of interest" description="Disordered" evidence="1">
    <location>
        <begin position="541"/>
        <end position="562"/>
    </location>
</feature>
<name>A0A6L2LJ98_TANCI</name>